<dbReference type="InterPro" id="IPR000007">
    <property type="entry name" value="Tubby_C"/>
</dbReference>
<comment type="caution">
    <text evidence="3">The sequence shown here is derived from an EMBL/GenBank/DDBJ whole genome shotgun (WGS) entry which is preliminary data.</text>
</comment>
<dbReference type="Pfam" id="PF01167">
    <property type="entry name" value="Tub"/>
    <property type="match status" value="1"/>
</dbReference>
<protein>
    <submittedName>
        <fullName evidence="3">Tubby-like protein 8-like</fullName>
    </submittedName>
</protein>
<dbReference type="Gene3D" id="3.20.90.10">
    <property type="entry name" value="Tubby Protein, Chain A"/>
    <property type="match status" value="1"/>
</dbReference>
<dbReference type="PANTHER" id="PTHR16517:SF131">
    <property type="entry name" value="TUBBY-LIKE PROTEIN 8"/>
    <property type="match status" value="1"/>
</dbReference>
<dbReference type="Proteomes" id="UP000265520">
    <property type="component" value="Unassembled WGS sequence"/>
</dbReference>
<accession>A0A392QNR6</accession>
<evidence type="ECO:0000313" key="3">
    <source>
        <dbReference type="EMBL" id="MCI24915.1"/>
    </source>
</evidence>
<evidence type="ECO:0000256" key="1">
    <source>
        <dbReference type="ARBA" id="ARBA00007129"/>
    </source>
</evidence>
<evidence type="ECO:0000259" key="2">
    <source>
        <dbReference type="Pfam" id="PF01167"/>
    </source>
</evidence>
<reference evidence="3 4" key="1">
    <citation type="journal article" date="2018" name="Front. Plant Sci.">
        <title>Red Clover (Trifolium pratense) and Zigzag Clover (T. medium) - A Picture of Genomic Similarities and Differences.</title>
        <authorList>
            <person name="Dluhosova J."/>
            <person name="Istvanek J."/>
            <person name="Nedelnik J."/>
            <person name="Repkova J."/>
        </authorList>
    </citation>
    <scope>NUCLEOTIDE SEQUENCE [LARGE SCALE GENOMIC DNA]</scope>
    <source>
        <strain evidence="4">cv. 10/8</strain>
        <tissue evidence="3">Leaf</tissue>
    </source>
</reference>
<dbReference type="EMBL" id="LXQA010144273">
    <property type="protein sequence ID" value="MCI24915.1"/>
    <property type="molecule type" value="Genomic_DNA"/>
</dbReference>
<dbReference type="AlphaFoldDB" id="A0A392QNR6"/>
<name>A0A392QNR6_9FABA</name>
<feature type="non-terminal residue" evidence="3">
    <location>
        <position position="1"/>
    </location>
</feature>
<sequence>DPLYNKSTKQFELDYRDKGRAELGIQRSVKNFQLTLEENGKQTILQLGRVGKSTFVMDYRYPLTGYQAFCICLASIDAKLCCIV</sequence>
<organism evidence="3 4">
    <name type="scientific">Trifolium medium</name>
    <dbReference type="NCBI Taxonomy" id="97028"/>
    <lineage>
        <taxon>Eukaryota</taxon>
        <taxon>Viridiplantae</taxon>
        <taxon>Streptophyta</taxon>
        <taxon>Embryophyta</taxon>
        <taxon>Tracheophyta</taxon>
        <taxon>Spermatophyta</taxon>
        <taxon>Magnoliopsida</taxon>
        <taxon>eudicotyledons</taxon>
        <taxon>Gunneridae</taxon>
        <taxon>Pentapetalae</taxon>
        <taxon>rosids</taxon>
        <taxon>fabids</taxon>
        <taxon>Fabales</taxon>
        <taxon>Fabaceae</taxon>
        <taxon>Papilionoideae</taxon>
        <taxon>50 kb inversion clade</taxon>
        <taxon>NPAAA clade</taxon>
        <taxon>Hologalegina</taxon>
        <taxon>IRL clade</taxon>
        <taxon>Trifolieae</taxon>
        <taxon>Trifolium</taxon>
    </lineage>
</organism>
<evidence type="ECO:0000313" key="4">
    <source>
        <dbReference type="Proteomes" id="UP000265520"/>
    </source>
</evidence>
<keyword evidence="4" id="KW-1185">Reference proteome</keyword>
<dbReference type="SUPFAM" id="SSF54518">
    <property type="entry name" value="Tubby C-terminal domain-like"/>
    <property type="match status" value="1"/>
</dbReference>
<proteinExistence type="inferred from homology"/>
<feature type="domain" description="Tubby C-terminal" evidence="2">
    <location>
        <begin position="2"/>
        <end position="77"/>
    </location>
</feature>
<dbReference type="PANTHER" id="PTHR16517">
    <property type="entry name" value="TUBBY-RELATED"/>
    <property type="match status" value="1"/>
</dbReference>
<dbReference type="PRINTS" id="PR01573">
    <property type="entry name" value="SUPERTUBBY"/>
</dbReference>
<dbReference type="InterPro" id="IPR025659">
    <property type="entry name" value="Tubby-like_C"/>
</dbReference>
<comment type="similarity">
    <text evidence="1">Belongs to the TUB family.</text>
</comment>